<dbReference type="PANTHER" id="PTHR24320">
    <property type="entry name" value="RETINOL DEHYDROGENASE"/>
    <property type="match status" value="1"/>
</dbReference>
<protein>
    <submittedName>
        <fullName evidence="4">Uncharacterized protein</fullName>
    </submittedName>
</protein>
<evidence type="ECO:0000256" key="1">
    <source>
        <dbReference type="ARBA" id="ARBA00006484"/>
    </source>
</evidence>
<dbReference type="InterPro" id="IPR002347">
    <property type="entry name" value="SDR_fam"/>
</dbReference>
<dbReference type="AlphaFoldDB" id="A0AAV8SSB3"/>
<reference evidence="4 5" key="1">
    <citation type="submission" date="2021-09" db="EMBL/GenBank/DDBJ databases">
        <title>Genomic insights and catalytic innovation underlie evolution of tropane alkaloids biosynthesis.</title>
        <authorList>
            <person name="Wang Y.-J."/>
            <person name="Tian T."/>
            <person name="Huang J.-P."/>
            <person name="Huang S.-X."/>
        </authorList>
    </citation>
    <scope>NUCLEOTIDE SEQUENCE [LARGE SCALE GENOMIC DNA]</scope>
    <source>
        <strain evidence="4">KIB-2018</strain>
        <tissue evidence="4">Leaf</tissue>
    </source>
</reference>
<dbReference type="EMBL" id="JAIWQS010000009">
    <property type="protein sequence ID" value="KAJ8755162.1"/>
    <property type="molecule type" value="Genomic_DNA"/>
</dbReference>
<keyword evidence="5" id="KW-1185">Reference proteome</keyword>
<dbReference type="Pfam" id="PF00106">
    <property type="entry name" value="adh_short"/>
    <property type="match status" value="1"/>
</dbReference>
<gene>
    <name evidence="4" type="ORF">K2173_018960</name>
</gene>
<evidence type="ECO:0000256" key="2">
    <source>
        <dbReference type="ARBA" id="ARBA00023002"/>
    </source>
</evidence>
<sequence length="355" mass="39806">MEERPWWLESLRGWSYATYEILIQRLQSRHLKNPLPLPPLDDVTCIVTGSTSGIGLEIAKQLALSRAHVVMAVRNKPAACDLIQKWQQEFGDLSMEVMELDLLSLKSVVNFAKAWNMRSKPLQVLINNAGIFSIGQSIKFSKDGYESHIQINHLGPALLSILLLPSLGKSSPSRIVNVNSIMHCMGVVDPNDLNFTKEQHNFKSAKAYSSSKLAQIMFSSILQQWLPPEIDISIVCVSPGVAHTNVIRDLPKPMQVGYHLIPYFLLTAQEGARSALYAATDPQIPDYCRSLKTKERPLCAYVSCDCRFVNPSKKAENLTVAEEVWERTLDMVGLPIDAVDKILQGKEVWCQFQDD</sequence>
<evidence type="ECO:0000313" key="5">
    <source>
        <dbReference type="Proteomes" id="UP001159364"/>
    </source>
</evidence>
<dbReference type="PRINTS" id="PR00080">
    <property type="entry name" value="SDRFAMILY"/>
</dbReference>
<name>A0AAV8SSB3_9ROSI</name>
<dbReference type="InterPro" id="IPR036291">
    <property type="entry name" value="NAD(P)-bd_dom_sf"/>
</dbReference>
<proteinExistence type="inferred from homology"/>
<evidence type="ECO:0000313" key="4">
    <source>
        <dbReference type="EMBL" id="KAJ8755162.1"/>
    </source>
</evidence>
<dbReference type="PANTHER" id="PTHR24320:SF187">
    <property type="entry name" value="DEHYDROGENASE, PUTATIVE-RELATED"/>
    <property type="match status" value="1"/>
</dbReference>
<dbReference type="Proteomes" id="UP001159364">
    <property type="component" value="Linkage Group LG09"/>
</dbReference>
<dbReference type="SUPFAM" id="SSF51735">
    <property type="entry name" value="NAD(P)-binding Rossmann-fold domains"/>
    <property type="match status" value="1"/>
</dbReference>
<comment type="similarity">
    <text evidence="1 3">Belongs to the short-chain dehydrogenases/reductases (SDR) family.</text>
</comment>
<accession>A0AAV8SSB3</accession>
<organism evidence="4 5">
    <name type="scientific">Erythroxylum novogranatense</name>
    <dbReference type="NCBI Taxonomy" id="1862640"/>
    <lineage>
        <taxon>Eukaryota</taxon>
        <taxon>Viridiplantae</taxon>
        <taxon>Streptophyta</taxon>
        <taxon>Embryophyta</taxon>
        <taxon>Tracheophyta</taxon>
        <taxon>Spermatophyta</taxon>
        <taxon>Magnoliopsida</taxon>
        <taxon>eudicotyledons</taxon>
        <taxon>Gunneridae</taxon>
        <taxon>Pentapetalae</taxon>
        <taxon>rosids</taxon>
        <taxon>fabids</taxon>
        <taxon>Malpighiales</taxon>
        <taxon>Erythroxylaceae</taxon>
        <taxon>Erythroxylum</taxon>
    </lineage>
</organism>
<dbReference type="Gene3D" id="3.40.50.720">
    <property type="entry name" value="NAD(P)-binding Rossmann-like Domain"/>
    <property type="match status" value="1"/>
</dbReference>
<keyword evidence="2" id="KW-0560">Oxidoreductase</keyword>
<comment type="caution">
    <text evidence="4">The sequence shown here is derived from an EMBL/GenBank/DDBJ whole genome shotgun (WGS) entry which is preliminary data.</text>
</comment>
<evidence type="ECO:0000256" key="3">
    <source>
        <dbReference type="RuleBase" id="RU000363"/>
    </source>
</evidence>
<dbReference type="GO" id="GO:0016491">
    <property type="term" value="F:oxidoreductase activity"/>
    <property type="evidence" value="ECO:0007669"/>
    <property type="project" value="UniProtKB-KW"/>
</dbReference>
<dbReference type="PRINTS" id="PR00081">
    <property type="entry name" value="GDHRDH"/>
</dbReference>